<organism evidence="9 10">
    <name type="scientific">Arthrobacter echini</name>
    <dbReference type="NCBI Taxonomy" id="1529066"/>
    <lineage>
        <taxon>Bacteria</taxon>
        <taxon>Bacillati</taxon>
        <taxon>Actinomycetota</taxon>
        <taxon>Actinomycetes</taxon>
        <taxon>Micrococcales</taxon>
        <taxon>Micrococcaceae</taxon>
        <taxon>Arthrobacter</taxon>
    </lineage>
</organism>
<evidence type="ECO:0000256" key="7">
    <source>
        <dbReference type="SAM" id="Phobius"/>
    </source>
</evidence>
<evidence type="ECO:0000259" key="8">
    <source>
        <dbReference type="Pfam" id="PF01545"/>
    </source>
</evidence>
<dbReference type="Proteomes" id="UP000323410">
    <property type="component" value="Unassembled WGS sequence"/>
</dbReference>
<evidence type="ECO:0000313" key="9">
    <source>
        <dbReference type="EMBL" id="TYC99031.1"/>
    </source>
</evidence>
<keyword evidence="5 7" id="KW-0472">Membrane</keyword>
<evidence type="ECO:0000256" key="4">
    <source>
        <dbReference type="ARBA" id="ARBA00022989"/>
    </source>
</evidence>
<keyword evidence="4 7" id="KW-1133">Transmembrane helix</keyword>
<evidence type="ECO:0000256" key="3">
    <source>
        <dbReference type="ARBA" id="ARBA00022692"/>
    </source>
</evidence>
<dbReference type="InterPro" id="IPR027469">
    <property type="entry name" value="Cation_efflux_TMD_sf"/>
</dbReference>
<dbReference type="InterPro" id="IPR002524">
    <property type="entry name" value="Cation_efflux"/>
</dbReference>
<feature type="region of interest" description="Disordered" evidence="6">
    <location>
        <begin position="303"/>
        <end position="329"/>
    </location>
</feature>
<dbReference type="RefSeq" id="WP_148600813.1">
    <property type="nucleotide sequence ID" value="NZ_VSLD01000003.1"/>
</dbReference>
<feature type="domain" description="Cation efflux protein transmembrane" evidence="8">
    <location>
        <begin position="10"/>
        <end position="220"/>
    </location>
</feature>
<evidence type="ECO:0000313" key="10">
    <source>
        <dbReference type="Proteomes" id="UP000323410"/>
    </source>
</evidence>
<dbReference type="InterPro" id="IPR058533">
    <property type="entry name" value="Cation_efflux_TM"/>
</dbReference>
<proteinExistence type="predicted"/>
<feature type="transmembrane region" description="Helical" evidence="7">
    <location>
        <begin position="160"/>
        <end position="185"/>
    </location>
</feature>
<feature type="transmembrane region" description="Helical" evidence="7">
    <location>
        <begin position="77"/>
        <end position="100"/>
    </location>
</feature>
<name>A0A5D0XRG1_9MICC</name>
<dbReference type="GO" id="GO:0006829">
    <property type="term" value="P:zinc ion transport"/>
    <property type="evidence" value="ECO:0007669"/>
    <property type="project" value="InterPro"/>
</dbReference>
<feature type="transmembrane region" description="Helical" evidence="7">
    <location>
        <begin position="112"/>
        <end position="136"/>
    </location>
</feature>
<dbReference type="EMBL" id="VSLD01000003">
    <property type="protein sequence ID" value="TYC99031.1"/>
    <property type="molecule type" value="Genomic_DNA"/>
</dbReference>
<keyword evidence="3 7" id="KW-0812">Transmembrane</keyword>
<dbReference type="InterPro" id="IPR040177">
    <property type="entry name" value="SLC30A9"/>
</dbReference>
<dbReference type="SUPFAM" id="SSF161111">
    <property type="entry name" value="Cation efflux protein transmembrane domain-like"/>
    <property type="match status" value="1"/>
</dbReference>
<dbReference type="OrthoDB" id="9806522at2"/>
<sequence length="329" mass="35002">MAAHGGNKAIIAALAANLTIAVLKFVAFALTRSSSMLAEGIHSVADSGNQVLLLVGGKRAQRQASPEHPFGYGRERYIYAFIVSIVLFSVGGLFALYEAYHKYQDPHPIEGSFWWVPLAVLIGAIVAEGFSLRTAIRESNEVRGSMGWVRFVRTAKSPELPVILLEDLGAIIGLVFALFGVSMTLLTDNGIWDAFGTAMIGILLVIIAAVLAIETKSLLLGESASKADVAKIEAAIGSDGSTRIIHLKTLHLGPDELLVAAKITVESRESGTQIAADINNAERRIRAAVPIASAIYLEPDLYRPETDPTPVANGSSTRSAAENEGSLPD</sequence>
<dbReference type="GO" id="GO:0016020">
    <property type="term" value="C:membrane"/>
    <property type="evidence" value="ECO:0007669"/>
    <property type="project" value="UniProtKB-SubCell"/>
</dbReference>
<protein>
    <submittedName>
        <fullName evidence="9">Cation transporter</fullName>
    </submittedName>
</protein>
<feature type="transmembrane region" description="Helical" evidence="7">
    <location>
        <begin position="9"/>
        <end position="30"/>
    </location>
</feature>
<dbReference type="GO" id="GO:0008324">
    <property type="term" value="F:monoatomic cation transmembrane transporter activity"/>
    <property type="evidence" value="ECO:0007669"/>
    <property type="project" value="InterPro"/>
</dbReference>
<comment type="caution">
    <text evidence="9">The sequence shown here is derived from an EMBL/GenBank/DDBJ whole genome shotgun (WGS) entry which is preliminary data.</text>
</comment>
<dbReference type="PANTHER" id="PTHR13414:SF9">
    <property type="entry name" value="PROTON-COUPLED ZINC ANTIPORTER SLC30A9, MITOCHONDRIAL"/>
    <property type="match status" value="1"/>
</dbReference>
<comment type="subcellular location">
    <subcellularLocation>
        <location evidence="1">Membrane</location>
        <topology evidence="1">Multi-pass membrane protein</topology>
    </subcellularLocation>
</comment>
<reference evidence="9 10" key="1">
    <citation type="submission" date="2019-08" db="EMBL/GenBank/DDBJ databases">
        <title>Genone of Arthrobacter echini P9.</title>
        <authorList>
            <person name="Bowman J.P."/>
        </authorList>
    </citation>
    <scope>NUCLEOTIDE SEQUENCE [LARGE SCALE GENOMIC DNA]</scope>
    <source>
        <strain evidence="9 10">P9</strain>
    </source>
</reference>
<dbReference type="AlphaFoldDB" id="A0A5D0XRG1"/>
<evidence type="ECO:0000256" key="1">
    <source>
        <dbReference type="ARBA" id="ARBA00004141"/>
    </source>
</evidence>
<dbReference type="PANTHER" id="PTHR13414">
    <property type="entry name" value="HUEL-CATION TRANSPORTER"/>
    <property type="match status" value="1"/>
</dbReference>
<accession>A0A5D0XRG1</accession>
<keyword evidence="10" id="KW-1185">Reference proteome</keyword>
<evidence type="ECO:0000256" key="5">
    <source>
        <dbReference type="ARBA" id="ARBA00023136"/>
    </source>
</evidence>
<feature type="transmembrane region" description="Helical" evidence="7">
    <location>
        <begin position="191"/>
        <end position="213"/>
    </location>
</feature>
<dbReference type="Gene3D" id="1.20.1510.10">
    <property type="entry name" value="Cation efflux protein transmembrane domain"/>
    <property type="match status" value="1"/>
</dbReference>
<keyword evidence="2" id="KW-0813">Transport</keyword>
<evidence type="ECO:0000256" key="2">
    <source>
        <dbReference type="ARBA" id="ARBA00022448"/>
    </source>
</evidence>
<dbReference type="NCBIfam" id="TIGR01297">
    <property type="entry name" value="CDF"/>
    <property type="match status" value="1"/>
</dbReference>
<gene>
    <name evidence="9" type="ORF">FQ377_08535</name>
</gene>
<dbReference type="Pfam" id="PF01545">
    <property type="entry name" value="Cation_efflux"/>
    <property type="match status" value="1"/>
</dbReference>
<evidence type="ECO:0000256" key="6">
    <source>
        <dbReference type="SAM" id="MobiDB-lite"/>
    </source>
</evidence>